<accession>A0A0F9ERB1</accession>
<dbReference type="EMBL" id="LAZR01033673">
    <property type="protein sequence ID" value="KKL47415.1"/>
    <property type="molecule type" value="Genomic_DNA"/>
</dbReference>
<evidence type="ECO:0000313" key="1">
    <source>
        <dbReference type="EMBL" id="KKL47415.1"/>
    </source>
</evidence>
<gene>
    <name evidence="1" type="ORF">LCGC14_2335760</name>
</gene>
<proteinExistence type="predicted"/>
<dbReference type="AlphaFoldDB" id="A0A0F9ERB1"/>
<protein>
    <submittedName>
        <fullName evidence="1">Uncharacterized protein</fullName>
    </submittedName>
</protein>
<comment type="caution">
    <text evidence="1">The sequence shown here is derived from an EMBL/GenBank/DDBJ whole genome shotgun (WGS) entry which is preliminary data.</text>
</comment>
<feature type="non-terminal residue" evidence="1">
    <location>
        <position position="1"/>
    </location>
</feature>
<reference evidence="1" key="1">
    <citation type="journal article" date="2015" name="Nature">
        <title>Complex archaea that bridge the gap between prokaryotes and eukaryotes.</title>
        <authorList>
            <person name="Spang A."/>
            <person name="Saw J.H."/>
            <person name="Jorgensen S.L."/>
            <person name="Zaremba-Niedzwiedzka K."/>
            <person name="Martijn J."/>
            <person name="Lind A.E."/>
            <person name="van Eijk R."/>
            <person name="Schleper C."/>
            <person name="Guy L."/>
            <person name="Ettema T.J."/>
        </authorList>
    </citation>
    <scope>NUCLEOTIDE SEQUENCE</scope>
</reference>
<organism evidence="1">
    <name type="scientific">marine sediment metagenome</name>
    <dbReference type="NCBI Taxonomy" id="412755"/>
    <lineage>
        <taxon>unclassified sequences</taxon>
        <taxon>metagenomes</taxon>
        <taxon>ecological metagenomes</taxon>
    </lineage>
</organism>
<name>A0A0F9ERB1_9ZZZZ</name>
<sequence length="101" mass="11141">RGRLQPGVMRALETAPLEANILDLGCAHGLLAGEKAGRDSGFHGVGQRFHQIIGPMCDIPPLMSGKGNQSEKEDGKYYNRNFRNEIYSLPFPQANIHHKAE</sequence>